<sequence length="449" mass="51209">MNSLVSTKPTSYTPTMRYKLQIVYWKILATWKHLVTTPEDQNVVGTSYDEHQSLEALKEQGSRCQHLWKNIPRGFQGFQNLRYLKIETGGDLQYVFPHSIARLLVNLEELNIAHCWEMETIVRSADENEKEDQTSMTLFPKLNSFDLDWLRVLRVFVLMLLLLYVNRQSYIKKLEKDSTAHHEDEDEGISSGSCGCTPYSCGPMTKPTSRRNIVQILPRPVNQEVAPTNLDQDSNDNLERLSVQSCESLEVVFQLKGPKAVESHNVKAFNKLCYLLLDELPSLMHVWETGGSPHITGFGNLTFLSVSHCGSLRYLFSSTVAKLLISLKDLKVGNCEKIEQVIAEADTECVDQEITFRQLNSITLEDLPNLICFSIEAYTLKFPCLRELKVIRCPDLRTFASKVVSAHSVIKVQTEFGKSEWMGDLNSTMGNIHEKRETQRSAEHIDEEV</sequence>
<protein>
    <submittedName>
        <fullName evidence="3">Disease resistance protein CC-NBS-LRR class family</fullName>
    </submittedName>
</protein>
<dbReference type="AlphaFoldDB" id="A0A5H2Y2N3"/>
<evidence type="ECO:0000313" key="3">
    <source>
        <dbReference type="EMBL" id="BBN68786.1"/>
    </source>
</evidence>
<dbReference type="Pfam" id="PF23247">
    <property type="entry name" value="LRR_RPS2"/>
    <property type="match status" value="2"/>
</dbReference>
<evidence type="ECO:0000259" key="2">
    <source>
        <dbReference type="Pfam" id="PF23247"/>
    </source>
</evidence>
<dbReference type="InterPro" id="IPR050905">
    <property type="entry name" value="Plant_NBS-LRR"/>
</dbReference>
<organism evidence="3">
    <name type="scientific">Prunus dulcis</name>
    <name type="common">Almond</name>
    <name type="synonym">Amygdalus dulcis</name>
    <dbReference type="NCBI Taxonomy" id="3755"/>
    <lineage>
        <taxon>Eukaryota</taxon>
        <taxon>Viridiplantae</taxon>
        <taxon>Streptophyta</taxon>
        <taxon>Embryophyta</taxon>
        <taxon>Tracheophyta</taxon>
        <taxon>Spermatophyta</taxon>
        <taxon>Magnoliopsida</taxon>
        <taxon>eudicotyledons</taxon>
        <taxon>Gunneridae</taxon>
        <taxon>Pentapetalae</taxon>
        <taxon>rosids</taxon>
        <taxon>fabids</taxon>
        <taxon>Rosales</taxon>
        <taxon>Rosaceae</taxon>
        <taxon>Amygdaloideae</taxon>
        <taxon>Amygdaleae</taxon>
        <taxon>Prunus</taxon>
    </lineage>
</organism>
<dbReference type="Gene3D" id="3.80.10.10">
    <property type="entry name" value="Ribonuclease Inhibitor"/>
    <property type="match status" value="2"/>
</dbReference>
<proteinExistence type="predicted"/>
<name>A0A5H2Y2N3_PRUDU</name>
<reference evidence="3" key="1">
    <citation type="journal article" date="2019" name="Science">
        <title>Mutation of a bHLH transcription factor allowed almond domestication.</title>
        <authorList>
            <person name="Sanchez-Perez R."/>
            <person name="Pavan S."/>
            <person name="Mazzeo R."/>
            <person name="Moldovan C."/>
            <person name="Aiese Cigliano R."/>
            <person name="Del Cueto J."/>
            <person name="Ricciardi F."/>
            <person name="Lotti C."/>
            <person name="Ricciardi L."/>
            <person name="Dicenta F."/>
            <person name="Lopez-Marques R.L."/>
            <person name="Lindberg Moller B."/>
        </authorList>
    </citation>
    <scope>NUCLEOTIDE SEQUENCE</scope>
</reference>
<dbReference type="InterPro" id="IPR057135">
    <property type="entry name" value="At4g27190-like_LRR"/>
</dbReference>
<feature type="domain" description="Disease resistance protein At4g27190-like leucine-rich repeats" evidence="2">
    <location>
        <begin position="65"/>
        <end position="115"/>
    </location>
</feature>
<keyword evidence="1" id="KW-0611">Plant defense</keyword>
<dbReference type="InterPro" id="IPR032675">
    <property type="entry name" value="LRR_dom_sf"/>
</dbReference>
<dbReference type="PANTHER" id="PTHR33463:SF203">
    <property type="entry name" value="AAA+ ATPASE DOMAIN-CONTAINING PROTEIN"/>
    <property type="match status" value="1"/>
</dbReference>
<feature type="domain" description="Disease resistance protein At4g27190-like leucine-rich repeats" evidence="2">
    <location>
        <begin position="236"/>
        <end position="336"/>
    </location>
</feature>
<accession>A0A5H2Y2N3</accession>
<evidence type="ECO:0000256" key="1">
    <source>
        <dbReference type="ARBA" id="ARBA00022821"/>
    </source>
</evidence>
<dbReference type="PANTHER" id="PTHR33463">
    <property type="entry name" value="NB-ARC DOMAIN-CONTAINING PROTEIN-RELATED"/>
    <property type="match status" value="1"/>
</dbReference>
<dbReference type="SUPFAM" id="SSF52047">
    <property type="entry name" value="RNI-like"/>
    <property type="match status" value="1"/>
</dbReference>
<dbReference type="EMBL" id="AP020912">
    <property type="protein sequence ID" value="BBN68786.1"/>
    <property type="molecule type" value="Genomic_DNA"/>
</dbReference>
<gene>
    <name evidence="3" type="ORF">Prudu_575S000400</name>
</gene>